<protein>
    <submittedName>
        <fullName evidence="11">MgtE-like transporter</fullName>
    </submittedName>
</protein>
<dbReference type="InterPro" id="IPR006667">
    <property type="entry name" value="SLC41_membr_dom"/>
</dbReference>
<dbReference type="RefSeq" id="WP_004518366.1">
    <property type="nucleotide sequence ID" value="NZ_FNOF01000001.1"/>
</dbReference>
<feature type="transmembrane region" description="Helical" evidence="9">
    <location>
        <begin position="173"/>
        <end position="193"/>
    </location>
</feature>
<dbReference type="Pfam" id="PF01769">
    <property type="entry name" value="MgtE"/>
    <property type="match status" value="1"/>
</dbReference>
<evidence type="ECO:0000256" key="1">
    <source>
        <dbReference type="ARBA" id="ARBA00004141"/>
    </source>
</evidence>
<dbReference type="PANTHER" id="PTHR16228:SF7">
    <property type="entry name" value="SLC41A_MGTE INTEGRAL MEMBRANE DOMAIN-CONTAINING PROTEIN"/>
    <property type="match status" value="1"/>
</dbReference>
<evidence type="ECO:0000313" key="12">
    <source>
        <dbReference type="Proteomes" id="UP000182573"/>
    </source>
</evidence>
<evidence type="ECO:0000313" key="11">
    <source>
        <dbReference type="EMBL" id="SDW04012.1"/>
    </source>
</evidence>
<keyword evidence="5" id="KW-0460">Magnesium</keyword>
<keyword evidence="6 9" id="KW-1133">Transmembrane helix</keyword>
<reference evidence="11 12" key="1">
    <citation type="submission" date="2016-10" db="EMBL/GenBank/DDBJ databases">
        <authorList>
            <person name="de Groot N.N."/>
        </authorList>
    </citation>
    <scope>NUCLEOTIDE SEQUENCE [LARGE SCALE GENOMIC DNA]</scope>
    <source>
        <strain evidence="11 12">DSM 3756</strain>
    </source>
</reference>
<name>A0A1H2QA61_HALVA</name>
<keyword evidence="3" id="KW-0813">Transport</keyword>
<dbReference type="GO" id="GO:0008324">
    <property type="term" value="F:monoatomic cation transmembrane transporter activity"/>
    <property type="evidence" value="ECO:0007669"/>
    <property type="project" value="InterPro"/>
</dbReference>
<dbReference type="EMBL" id="FNOF01000001">
    <property type="protein sequence ID" value="SDW04012.1"/>
    <property type="molecule type" value="Genomic_DNA"/>
</dbReference>
<keyword evidence="7" id="KW-0406">Ion transport</keyword>
<proteinExistence type="inferred from homology"/>
<comment type="similarity">
    <text evidence="2">Belongs to the SLC41A transporter family.</text>
</comment>
<sequence length="195" mass="19465">MTVREVALEAYRESLPVLALSAVGGLFAGVVLGGMDAELQDVAGLLVLVPALLATRGNVYGSLGARLGSALHQGLIDPQFSFDDDRINAAVAAALANGVLISGVAAVMAVALLALVGRPSAPLTTLVAIALIAGFVSGLLLTIAVVSVVFVGYRRGLNPDTLAGPVVTTTGDVVGIATLLGATRLVLALGGWLSG</sequence>
<dbReference type="AlphaFoldDB" id="A0A1H2QA61"/>
<evidence type="ECO:0000256" key="4">
    <source>
        <dbReference type="ARBA" id="ARBA00022692"/>
    </source>
</evidence>
<evidence type="ECO:0000256" key="9">
    <source>
        <dbReference type="SAM" id="Phobius"/>
    </source>
</evidence>
<feature type="transmembrane region" description="Helical" evidence="9">
    <location>
        <begin position="15"/>
        <end position="35"/>
    </location>
</feature>
<dbReference type="SUPFAM" id="SSF161093">
    <property type="entry name" value="MgtE membrane domain-like"/>
    <property type="match status" value="1"/>
</dbReference>
<dbReference type="InterPro" id="IPR036739">
    <property type="entry name" value="SLC41_membr_dom_sf"/>
</dbReference>
<accession>A0A1H2QA61</accession>
<dbReference type="Proteomes" id="UP000182573">
    <property type="component" value="Unassembled WGS sequence"/>
</dbReference>
<evidence type="ECO:0000256" key="6">
    <source>
        <dbReference type="ARBA" id="ARBA00022989"/>
    </source>
</evidence>
<organism evidence="11 12">
    <name type="scientific">Haloarcula vallismortis</name>
    <name type="common">Halobacterium vallismortis</name>
    <dbReference type="NCBI Taxonomy" id="28442"/>
    <lineage>
        <taxon>Archaea</taxon>
        <taxon>Methanobacteriati</taxon>
        <taxon>Methanobacteriota</taxon>
        <taxon>Stenosarchaea group</taxon>
        <taxon>Halobacteria</taxon>
        <taxon>Halobacteriales</taxon>
        <taxon>Haloarculaceae</taxon>
        <taxon>Haloarcula</taxon>
    </lineage>
</organism>
<evidence type="ECO:0000256" key="7">
    <source>
        <dbReference type="ARBA" id="ARBA00023065"/>
    </source>
</evidence>
<dbReference type="InterPro" id="IPR045349">
    <property type="entry name" value="SLC41A1-3"/>
</dbReference>
<dbReference type="GO" id="GO:0016020">
    <property type="term" value="C:membrane"/>
    <property type="evidence" value="ECO:0007669"/>
    <property type="project" value="UniProtKB-SubCell"/>
</dbReference>
<feature type="transmembrane region" description="Helical" evidence="9">
    <location>
        <begin position="89"/>
        <end position="115"/>
    </location>
</feature>
<keyword evidence="4 9" id="KW-0812">Transmembrane</keyword>
<comment type="subcellular location">
    <subcellularLocation>
        <location evidence="1">Membrane</location>
        <topology evidence="1">Multi-pass membrane protein</topology>
    </subcellularLocation>
</comment>
<evidence type="ECO:0000256" key="8">
    <source>
        <dbReference type="ARBA" id="ARBA00023136"/>
    </source>
</evidence>
<dbReference type="STRING" id="28442.SAMN05443574_101142"/>
<evidence type="ECO:0000259" key="10">
    <source>
        <dbReference type="Pfam" id="PF01769"/>
    </source>
</evidence>
<dbReference type="PANTHER" id="PTHR16228">
    <property type="entry name" value="DIVALENT CATION TRANSPORTER SOLUTE CARRIER FAMILY 41"/>
    <property type="match status" value="1"/>
</dbReference>
<feature type="domain" description="SLC41A/MgtE integral membrane" evidence="10">
    <location>
        <begin position="49"/>
        <end position="181"/>
    </location>
</feature>
<evidence type="ECO:0000256" key="2">
    <source>
        <dbReference type="ARBA" id="ARBA00009749"/>
    </source>
</evidence>
<feature type="transmembrane region" description="Helical" evidence="9">
    <location>
        <begin position="127"/>
        <end position="153"/>
    </location>
</feature>
<evidence type="ECO:0000256" key="3">
    <source>
        <dbReference type="ARBA" id="ARBA00022448"/>
    </source>
</evidence>
<gene>
    <name evidence="11" type="ORF">SAMN05443574_101142</name>
</gene>
<evidence type="ECO:0000256" key="5">
    <source>
        <dbReference type="ARBA" id="ARBA00022842"/>
    </source>
</evidence>
<dbReference type="Gene3D" id="1.10.357.20">
    <property type="entry name" value="SLC41 divalent cation transporters, integral membrane domain"/>
    <property type="match status" value="1"/>
</dbReference>
<keyword evidence="8 9" id="KW-0472">Membrane</keyword>